<dbReference type="RefSeq" id="WP_339382859.1">
    <property type="nucleotide sequence ID" value="NZ_CAWPPK010000254.1"/>
</dbReference>
<evidence type="ECO:0000313" key="1">
    <source>
        <dbReference type="EMBL" id="NQE34856.1"/>
    </source>
</evidence>
<evidence type="ECO:0000313" key="2">
    <source>
        <dbReference type="Proteomes" id="UP000702425"/>
    </source>
</evidence>
<protein>
    <submittedName>
        <fullName evidence="1">Uncharacterized protein</fullName>
    </submittedName>
</protein>
<proteinExistence type="predicted"/>
<reference evidence="1 2" key="1">
    <citation type="journal article" date="2020" name="Sci. Rep.">
        <title>A novel cyanobacterial geosmin producer, revising GeoA distribution and dispersion patterns in Bacteria.</title>
        <authorList>
            <person name="Churro C."/>
            <person name="Semedo-Aguiar A.P."/>
            <person name="Silva A.D."/>
            <person name="Pereira-Leal J.B."/>
            <person name="Leite R.B."/>
        </authorList>
    </citation>
    <scope>NUCLEOTIDE SEQUENCE [LARGE SCALE GENOMIC DNA]</scope>
    <source>
        <strain evidence="1 2">IPMA8</strain>
    </source>
</reference>
<keyword evidence="2" id="KW-1185">Reference proteome</keyword>
<gene>
    <name evidence="1" type="ORF">E5S67_02585</name>
</gene>
<dbReference type="Proteomes" id="UP000702425">
    <property type="component" value="Unassembled WGS sequence"/>
</dbReference>
<sequence>MTIHRIEYLILSSVIEHSETLKNVASDFRLSHAEVVVAADRLFQKGYILAGFRTEDGEFIKYLTLDRAQIQAHLDGKFTTFYYLTPQGRALWETLSHPDTELELDTNPSNLFGDEDLNYYATLAKTLNPKVEYLILEFAVIFSYYGLRNVAYSMHLSHAETALAADSLFQRGDIKATVFADEYDDYHTDGNSDVILTRAGIQDHLDGRLLASYYLTPQGGARWEAMAHPDWNKFSIVNFLGQFPYEEGFLGTQREIIEQLLALDRLLFMYKHIPGSEKWNVLEPWEATYWKTLPRGYYVSCEFQHSDFFTWKLDDNTPAEIVEEYKQASQWYENVKKWYTDPSFD</sequence>
<dbReference type="EMBL" id="SRRZ01000041">
    <property type="protein sequence ID" value="NQE34856.1"/>
    <property type="molecule type" value="Genomic_DNA"/>
</dbReference>
<comment type="caution">
    <text evidence="1">The sequence shown here is derived from an EMBL/GenBank/DDBJ whole genome shotgun (WGS) entry which is preliminary data.</text>
</comment>
<name>A0ABX2CWS2_9CYAN</name>
<organism evidence="1 2">
    <name type="scientific">Microcoleus asticus IPMA8</name>
    <dbReference type="NCBI Taxonomy" id="2563858"/>
    <lineage>
        <taxon>Bacteria</taxon>
        <taxon>Bacillati</taxon>
        <taxon>Cyanobacteriota</taxon>
        <taxon>Cyanophyceae</taxon>
        <taxon>Oscillatoriophycideae</taxon>
        <taxon>Oscillatoriales</taxon>
        <taxon>Microcoleaceae</taxon>
        <taxon>Microcoleus</taxon>
        <taxon>Microcoleus asticus</taxon>
    </lineage>
</organism>
<accession>A0ABX2CWS2</accession>